<comment type="caution">
    <text evidence="2">The sequence shown here is derived from an EMBL/GenBank/DDBJ whole genome shotgun (WGS) entry which is preliminary data.</text>
</comment>
<feature type="compositionally biased region" description="Polar residues" evidence="1">
    <location>
        <begin position="46"/>
        <end position="58"/>
    </location>
</feature>
<protein>
    <submittedName>
        <fullName evidence="2">Uncharacterized protein</fullName>
    </submittedName>
</protein>
<feature type="region of interest" description="Disordered" evidence="1">
    <location>
        <begin position="1"/>
        <end position="82"/>
    </location>
</feature>
<dbReference type="AlphaFoldDB" id="A0A3S1BXF5"/>
<feature type="compositionally biased region" description="Basic residues" evidence="1">
    <location>
        <begin position="27"/>
        <end position="40"/>
    </location>
</feature>
<evidence type="ECO:0000256" key="1">
    <source>
        <dbReference type="SAM" id="MobiDB-lite"/>
    </source>
</evidence>
<proteinExistence type="predicted"/>
<name>A0A3S1BXF5_ELYCH</name>
<organism evidence="2 3">
    <name type="scientific">Elysia chlorotica</name>
    <name type="common">Eastern emerald elysia</name>
    <name type="synonym">Sea slug</name>
    <dbReference type="NCBI Taxonomy" id="188477"/>
    <lineage>
        <taxon>Eukaryota</taxon>
        <taxon>Metazoa</taxon>
        <taxon>Spiralia</taxon>
        <taxon>Lophotrochozoa</taxon>
        <taxon>Mollusca</taxon>
        <taxon>Gastropoda</taxon>
        <taxon>Heterobranchia</taxon>
        <taxon>Euthyneura</taxon>
        <taxon>Panpulmonata</taxon>
        <taxon>Sacoglossa</taxon>
        <taxon>Placobranchoidea</taxon>
        <taxon>Plakobranchidae</taxon>
        <taxon>Elysia</taxon>
    </lineage>
</organism>
<dbReference type="EMBL" id="RQTK01000015">
    <property type="protein sequence ID" value="RUS91254.1"/>
    <property type="molecule type" value="Genomic_DNA"/>
</dbReference>
<reference evidence="2 3" key="1">
    <citation type="submission" date="2019-01" db="EMBL/GenBank/DDBJ databases">
        <title>A draft genome assembly of the solar-powered sea slug Elysia chlorotica.</title>
        <authorList>
            <person name="Cai H."/>
            <person name="Li Q."/>
            <person name="Fang X."/>
            <person name="Li J."/>
            <person name="Curtis N.E."/>
            <person name="Altenburger A."/>
            <person name="Shibata T."/>
            <person name="Feng M."/>
            <person name="Maeda T."/>
            <person name="Schwartz J.A."/>
            <person name="Shigenobu S."/>
            <person name="Lundholm N."/>
            <person name="Nishiyama T."/>
            <person name="Yang H."/>
            <person name="Hasebe M."/>
            <person name="Li S."/>
            <person name="Pierce S.K."/>
            <person name="Wang J."/>
        </authorList>
    </citation>
    <scope>NUCLEOTIDE SEQUENCE [LARGE SCALE GENOMIC DNA]</scope>
    <source>
        <strain evidence="2">EC2010</strain>
        <tissue evidence="2">Whole organism of an adult</tissue>
    </source>
</reference>
<accession>A0A3S1BXF5</accession>
<evidence type="ECO:0000313" key="2">
    <source>
        <dbReference type="EMBL" id="RUS91254.1"/>
    </source>
</evidence>
<feature type="non-terminal residue" evidence="2">
    <location>
        <position position="187"/>
    </location>
</feature>
<evidence type="ECO:0000313" key="3">
    <source>
        <dbReference type="Proteomes" id="UP000271974"/>
    </source>
</evidence>
<feature type="compositionally biased region" description="Basic and acidic residues" evidence="1">
    <location>
        <begin position="1"/>
        <end position="26"/>
    </location>
</feature>
<dbReference type="Proteomes" id="UP000271974">
    <property type="component" value="Unassembled WGS sequence"/>
</dbReference>
<keyword evidence="3" id="KW-1185">Reference proteome</keyword>
<gene>
    <name evidence="2" type="ORF">EGW08_000966</name>
</gene>
<sequence>MRSYRDAANQDRENHIETPEEQEVHHHEKHKRGRSPRRRNVLANDAASNNRRVNSKELNASKEVEKASNSNNTRGHKENSNKLGSLVVVEEWDRGRAKKSKKSKKIVGINEALLSKANTHSNQAVASSLVDVDLDSNLMSQEAPAFQNKTSKDRETDYFVKFCDRVFDDPKVVPNICNRPYIEISNK</sequence>